<proteinExistence type="predicted"/>
<dbReference type="InterPro" id="IPR036388">
    <property type="entry name" value="WH-like_DNA-bd_sf"/>
</dbReference>
<sequence>MTSTPTLPAFAAPTDTERASLAAILNDTGLRATNPRINVLHYLNAVDDVPVTAEAVSRVVDLPLSTAYRTLTALEVTHLAGVTFGRGDVTRWFRFTPDTPQHCPACGQSLYGEYA</sequence>
<evidence type="ECO:0008006" key="3">
    <source>
        <dbReference type="Google" id="ProtNLM"/>
    </source>
</evidence>
<evidence type="ECO:0000313" key="1">
    <source>
        <dbReference type="EMBL" id="VUT06818.1"/>
    </source>
</evidence>
<protein>
    <recommendedName>
        <fullName evidence="3">Transcriptional regulator</fullName>
    </recommendedName>
</protein>
<accession>A0A564NL24</accession>
<organism evidence="1 2">
    <name type="scientific">Klebsiella spallanzanii</name>
    <dbReference type="NCBI Taxonomy" id="2587528"/>
    <lineage>
        <taxon>Bacteria</taxon>
        <taxon>Pseudomonadati</taxon>
        <taxon>Pseudomonadota</taxon>
        <taxon>Gammaproteobacteria</taxon>
        <taxon>Enterobacterales</taxon>
        <taxon>Enterobacteriaceae</taxon>
        <taxon>Klebsiella/Raoultella group</taxon>
        <taxon>Klebsiella</taxon>
    </lineage>
</organism>
<dbReference type="Proteomes" id="UP000318370">
    <property type="component" value="Unassembled WGS sequence"/>
</dbReference>
<dbReference type="SUPFAM" id="SSF46785">
    <property type="entry name" value="Winged helix' DNA-binding domain"/>
    <property type="match status" value="1"/>
</dbReference>
<reference evidence="1 2" key="1">
    <citation type="submission" date="2019-07" db="EMBL/GenBank/DDBJ databases">
        <authorList>
            <person name="Brisse S."/>
            <person name="Rodrigues C."/>
            <person name="Thorpe H."/>
        </authorList>
    </citation>
    <scope>NUCLEOTIDE SEQUENCE [LARGE SCALE GENOMIC DNA]</scope>
    <source>
        <strain evidence="1">SB6408</strain>
    </source>
</reference>
<dbReference type="Gene3D" id="1.10.10.10">
    <property type="entry name" value="Winged helix-like DNA-binding domain superfamily/Winged helix DNA-binding domain"/>
    <property type="match status" value="1"/>
</dbReference>
<dbReference type="AlphaFoldDB" id="A0A564NL24"/>
<name>A0A564NL24_9ENTR</name>
<dbReference type="InterPro" id="IPR036390">
    <property type="entry name" value="WH_DNA-bd_sf"/>
</dbReference>
<evidence type="ECO:0000313" key="2">
    <source>
        <dbReference type="Proteomes" id="UP000318370"/>
    </source>
</evidence>
<dbReference type="EMBL" id="CABGHF010000056">
    <property type="protein sequence ID" value="VUT06818.1"/>
    <property type="molecule type" value="Genomic_DNA"/>
</dbReference>
<gene>
    <name evidence="1" type="ORF">SB6408_02409</name>
</gene>